<dbReference type="Gene3D" id="3.30.70.2450">
    <property type="match status" value="1"/>
</dbReference>
<keyword evidence="3" id="KW-0274">FAD</keyword>
<dbReference type="PANTHER" id="PTHR43004:SF19">
    <property type="entry name" value="BINDING MONOOXYGENASE, PUTATIVE (JCVI)-RELATED"/>
    <property type="match status" value="1"/>
</dbReference>
<dbReference type="Proteomes" id="UP001595645">
    <property type="component" value="Unassembled WGS sequence"/>
</dbReference>
<comment type="caution">
    <text evidence="5">The sequence shown here is derived from an EMBL/GenBank/DDBJ whole genome shotgun (WGS) entry which is preliminary data.</text>
</comment>
<dbReference type="InterPro" id="IPR036188">
    <property type="entry name" value="FAD/NAD-bd_sf"/>
</dbReference>
<dbReference type="InterPro" id="IPR002938">
    <property type="entry name" value="FAD-bd"/>
</dbReference>
<protein>
    <submittedName>
        <fullName evidence="5">FAD-dependent monooxygenase</fullName>
    </submittedName>
</protein>
<accession>A0ABV7NRI6</accession>
<gene>
    <name evidence="5" type="ORF">ACFOSH_05310</name>
</gene>
<dbReference type="Gene3D" id="3.40.30.120">
    <property type="match status" value="1"/>
</dbReference>
<keyword evidence="5" id="KW-0560">Oxidoreductase</keyword>
<evidence type="ECO:0000313" key="5">
    <source>
        <dbReference type="EMBL" id="MFC3448845.1"/>
    </source>
</evidence>
<dbReference type="PANTHER" id="PTHR43004">
    <property type="entry name" value="TRK SYSTEM POTASSIUM UPTAKE PROTEIN"/>
    <property type="match status" value="1"/>
</dbReference>
<dbReference type="InterPro" id="IPR050641">
    <property type="entry name" value="RIFMO-like"/>
</dbReference>
<dbReference type="GO" id="GO:0004497">
    <property type="term" value="F:monooxygenase activity"/>
    <property type="evidence" value="ECO:0007669"/>
    <property type="project" value="UniProtKB-KW"/>
</dbReference>
<dbReference type="EMBL" id="JBHRWK010000009">
    <property type="protein sequence ID" value="MFC3448845.1"/>
    <property type="molecule type" value="Genomic_DNA"/>
</dbReference>
<dbReference type="RefSeq" id="WP_378237557.1">
    <property type="nucleotide sequence ID" value="NZ_JBHRWK010000009.1"/>
</dbReference>
<sequence length="487" mass="52929">MDNLGTDVVVAGAGPTGLMLAHELALAGVDVVVLERLPERTGLSKALNLQPRTAEMLELRGLLDGAEERSFTTVQDGHFAMIPVDYHGWDTRFPFQLGIPQAQVEAYLEERLATQGTKVVRGAEVIDFVQDKDSISVRYRTDGGETRLRAKYLVGCDGSRSVVRKGLNVDFPGVDGEGFGVVTDVLFDKIPDGVQKQWRTMRNVGEPTGATTFKGLIPLGEPGLYRFVYGDRASRPADIRSAVSHDEVRQALSDSYGDSATVSEIRWASQFSDAARQAERYRVGRVLLAGDAAHIHFPAGGQGLNLGVQDAMNLGWKLAATVRGWAGDDLLDTYEAERHPVGAQVLHNVAAQLGLTPRSHESRALRDFFADLVELPEVNRHLAGMVSGLGIRYTTYGTSHPALGSRMNDQDVATEAGPLRPSTLFHKGDFVLLTTTPAHVDAARAHARSPRLTTQLVTALPWPSTDAVLYRPDGYACWVAPTLTPTR</sequence>
<dbReference type="PRINTS" id="PR00420">
    <property type="entry name" value="RNGMNOXGNASE"/>
</dbReference>
<evidence type="ECO:0000256" key="2">
    <source>
        <dbReference type="ARBA" id="ARBA00022630"/>
    </source>
</evidence>
<organism evidence="5 6">
    <name type="scientific">Amycolatopsis speibonae</name>
    <dbReference type="NCBI Taxonomy" id="1450224"/>
    <lineage>
        <taxon>Bacteria</taxon>
        <taxon>Bacillati</taxon>
        <taxon>Actinomycetota</taxon>
        <taxon>Actinomycetes</taxon>
        <taxon>Pseudonocardiales</taxon>
        <taxon>Pseudonocardiaceae</taxon>
        <taxon>Amycolatopsis</taxon>
    </lineage>
</organism>
<name>A0ABV7NRI6_9PSEU</name>
<keyword evidence="6" id="KW-1185">Reference proteome</keyword>
<keyword evidence="5" id="KW-0503">Monooxygenase</keyword>
<evidence type="ECO:0000259" key="4">
    <source>
        <dbReference type="Pfam" id="PF01494"/>
    </source>
</evidence>
<proteinExistence type="predicted"/>
<evidence type="ECO:0000256" key="1">
    <source>
        <dbReference type="ARBA" id="ARBA00001974"/>
    </source>
</evidence>
<feature type="domain" description="FAD-binding" evidence="4">
    <location>
        <begin position="6"/>
        <end position="348"/>
    </location>
</feature>
<keyword evidence="2" id="KW-0285">Flavoprotein</keyword>
<evidence type="ECO:0000313" key="6">
    <source>
        <dbReference type="Proteomes" id="UP001595645"/>
    </source>
</evidence>
<dbReference type="Gene3D" id="3.50.50.60">
    <property type="entry name" value="FAD/NAD(P)-binding domain"/>
    <property type="match status" value="1"/>
</dbReference>
<comment type="cofactor">
    <cofactor evidence="1">
        <name>FAD</name>
        <dbReference type="ChEBI" id="CHEBI:57692"/>
    </cofactor>
</comment>
<reference evidence="6" key="1">
    <citation type="journal article" date="2019" name="Int. J. Syst. Evol. Microbiol.">
        <title>The Global Catalogue of Microorganisms (GCM) 10K type strain sequencing project: providing services to taxonomists for standard genome sequencing and annotation.</title>
        <authorList>
            <consortium name="The Broad Institute Genomics Platform"/>
            <consortium name="The Broad Institute Genome Sequencing Center for Infectious Disease"/>
            <person name="Wu L."/>
            <person name="Ma J."/>
        </authorList>
    </citation>
    <scope>NUCLEOTIDE SEQUENCE [LARGE SCALE GENOMIC DNA]</scope>
    <source>
        <strain evidence="6">CGMCC 4.7676</strain>
    </source>
</reference>
<dbReference type="Pfam" id="PF01494">
    <property type="entry name" value="FAD_binding_3"/>
    <property type="match status" value="1"/>
</dbReference>
<dbReference type="SUPFAM" id="SSF51905">
    <property type="entry name" value="FAD/NAD(P)-binding domain"/>
    <property type="match status" value="1"/>
</dbReference>
<dbReference type="Pfam" id="PF21274">
    <property type="entry name" value="Rng_hyd_C"/>
    <property type="match status" value="1"/>
</dbReference>
<evidence type="ECO:0000256" key="3">
    <source>
        <dbReference type="ARBA" id="ARBA00022827"/>
    </source>
</evidence>